<feature type="transmembrane region" description="Helical" evidence="1">
    <location>
        <begin position="89"/>
        <end position="110"/>
    </location>
</feature>
<dbReference type="AlphaFoldDB" id="A0A1Z8BGA8"/>
<keyword evidence="1" id="KW-0812">Transmembrane</keyword>
<protein>
    <recommendedName>
        <fullName evidence="4">Tryptophan-rich sensory protein</fullName>
    </recommendedName>
</protein>
<keyword evidence="1" id="KW-0472">Membrane</keyword>
<feature type="transmembrane region" description="Helical" evidence="1">
    <location>
        <begin position="213"/>
        <end position="230"/>
    </location>
</feature>
<proteinExistence type="predicted"/>
<accession>A0A1Z8BGA8</accession>
<dbReference type="RefSeq" id="WP_303685381.1">
    <property type="nucleotide sequence ID" value="NZ_CAJXYO010000018.1"/>
</dbReference>
<feature type="transmembrane region" description="Helical" evidence="1">
    <location>
        <begin position="44"/>
        <end position="68"/>
    </location>
</feature>
<name>A0A1Z8BGA8_9FLAO</name>
<dbReference type="Proteomes" id="UP000196102">
    <property type="component" value="Unassembled WGS sequence"/>
</dbReference>
<sequence length="281" mass="31513">MLRKTISIVNLISVIILIAWNGYANTGNYNGKSVGELSAEYDNLFTPASYAFSIWGVIFLMLTVFGIYGVYVAFSKKHQKLEKDFKTDFIATTSPWFLAANIFCGLWVALWLDENIASSVVMMFGILFCLLICIKQLEMEIWDAPFPIIAFVWWPLCLYSGWISVAAIANVAAWLNGAYEIAMETQVIITIVMIIIAFFINSLMIWLRNMREFALVGVWALAAIFVRFQSAVDTIDPSSSSLIGYIALGLAMALFIQSGIHGSMNVDTNPGKKFLEWRKSK</sequence>
<dbReference type="PANTHER" id="PTHR33802:SF1">
    <property type="entry name" value="XK-RELATED PROTEIN"/>
    <property type="match status" value="1"/>
</dbReference>
<evidence type="ECO:0000256" key="1">
    <source>
        <dbReference type="SAM" id="Phobius"/>
    </source>
</evidence>
<keyword evidence="1" id="KW-1133">Transmembrane helix</keyword>
<feature type="transmembrane region" description="Helical" evidence="1">
    <location>
        <begin position="7"/>
        <end position="24"/>
    </location>
</feature>
<feature type="transmembrane region" description="Helical" evidence="1">
    <location>
        <begin position="242"/>
        <end position="260"/>
    </location>
</feature>
<dbReference type="PANTHER" id="PTHR33802">
    <property type="entry name" value="SI:CH211-161H7.5-RELATED"/>
    <property type="match status" value="1"/>
</dbReference>
<feature type="transmembrane region" description="Helical" evidence="1">
    <location>
        <begin position="116"/>
        <end position="134"/>
    </location>
</feature>
<feature type="transmembrane region" description="Helical" evidence="1">
    <location>
        <begin position="187"/>
        <end position="206"/>
    </location>
</feature>
<organism evidence="2 3">
    <name type="scientific">Nonlabens dokdonensis</name>
    <dbReference type="NCBI Taxonomy" id="328515"/>
    <lineage>
        <taxon>Bacteria</taxon>
        <taxon>Pseudomonadati</taxon>
        <taxon>Bacteroidota</taxon>
        <taxon>Flavobacteriia</taxon>
        <taxon>Flavobacteriales</taxon>
        <taxon>Flavobacteriaceae</taxon>
        <taxon>Nonlabens</taxon>
    </lineage>
</organism>
<reference evidence="3" key="1">
    <citation type="journal article" date="2017" name="Proc. Natl. Acad. Sci. U.S.A.">
        <title>Simulation of Deepwater Horizon oil plume reveals substrate specialization within a complex community of hydrocarbon-degraders.</title>
        <authorList>
            <person name="Hu P."/>
            <person name="Dubinsky E.A."/>
            <person name="Probst A.J."/>
            <person name="Wang J."/>
            <person name="Sieber C.M.K."/>
            <person name="Tom L.M."/>
            <person name="Gardinali P."/>
            <person name="Banfield J.F."/>
            <person name="Atlas R.M."/>
            <person name="Andersen G.L."/>
        </authorList>
    </citation>
    <scope>NUCLEOTIDE SEQUENCE [LARGE SCALE GENOMIC DNA]</scope>
</reference>
<evidence type="ECO:0000313" key="2">
    <source>
        <dbReference type="EMBL" id="OUS21626.1"/>
    </source>
</evidence>
<evidence type="ECO:0008006" key="4">
    <source>
        <dbReference type="Google" id="ProtNLM"/>
    </source>
</evidence>
<dbReference type="EMBL" id="MAAX01000009">
    <property type="protein sequence ID" value="OUS21626.1"/>
    <property type="molecule type" value="Genomic_DNA"/>
</dbReference>
<feature type="transmembrane region" description="Helical" evidence="1">
    <location>
        <begin position="146"/>
        <end position="175"/>
    </location>
</feature>
<comment type="caution">
    <text evidence="2">The sequence shown here is derived from an EMBL/GenBank/DDBJ whole genome shotgun (WGS) entry which is preliminary data.</text>
</comment>
<evidence type="ECO:0000313" key="3">
    <source>
        <dbReference type="Proteomes" id="UP000196102"/>
    </source>
</evidence>
<gene>
    <name evidence="2" type="ORF">A9Q93_00360</name>
</gene>